<dbReference type="Proteomes" id="UP000320386">
    <property type="component" value="Chromosome"/>
</dbReference>
<keyword evidence="3" id="KW-1185">Reference proteome</keyword>
<dbReference type="KEGG" id="mcad:Pan265_12230"/>
<proteinExistence type="predicted"/>
<organism evidence="2 3">
    <name type="scientific">Mucisphaera calidilacus</name>
    <dbReference type="NCBI Taxonomy" id="2527982"/>
    <lineage>
        <taxon>Bacteria</taxon>
        <taxon>Pseudomonadati</taxon>
        <taxon>Planctomycetota</taxon>
        <taxon>Phycisphaerae</taxon>
        <taxon>Phycisphaerales</taxon>
        <taxon>Phycisphaeraceae</taxon>
        <taxon>Mucisphaera</taxon>
    </lineage>
</organism>
<accession>A0A518BWR3</accession>
<dbReference type="OrthoDB" id="292013at2"/>
<reference evidence="2 3" key="1">
    <citation type="submission" date="2019-02" db="EMBL/GenBank/DDBJ databases">
        <title>Deep-cultivation of Planctomycetes and their phenomic and genomic characterization uncovers novel biology.</title>
        <authorList>
            <person name="Wiegand S."/>
            <person name="Jogler M."/>
            <person name="Boedeker C."/>
            <person name="Pinto D."/>
            <person name="Vollmers J."/>
            <person name="Rivas-Marin E."/>
            <person name="Kohn T."/>
            <person name="Peeters S.H."/>
            <person name="Heuer A."/>
            <person name="Rast P."/>
            <person name="Oberbeckmann S."/>
            <person name="Bunk B."/>
            <person name="Jeske O."/>
            <person name="Meyerdierks A."/>
            <person name="Storesund J.E."/>
            <person name="Kallscheuer N."/>
            <person name="Luecker S."/>
            <person name="Lage O.M."/>
            <person name="Pohl T."/>
            <person name="Merkel B.J."/>
            <person name="Hornburger P."/>
            <person name="Mueller R.-W."/>
            <person name="Bruemmer F."/>
            <person name="Labrenz M."/>
            <person name="Spormann A.M."/>
            <person name="Op den Camp H."/>
            <person name="Overmann J."/>
            <person name="Amann R."/>
            <person name="Jetten M.S.M."/>
            <person name="Mascher T."/>
            <person name="Medema M.H."/>
            <person name="Devos D.P."/>
            <person name="Kaster A.-K."/>
            <person name="Ovreas L."/>
            <person name="Rohde M."/>
            <person name="Galperin M.Y."/>
            <person name="Jogler C."/>
        </authorList>
    </citation>
    <scope>NUCLEOTIDE SEQUENCE [LARGE SCALE GENOMIC DNA]</scope>
    <source>
        <strain evidence="2 3">Pan265</strain>
    </source>
</reference>
<gene>
    <name evidence="2" type="ORF">Pan265_12230</name>
</gene>
<evidence type="ECO:0008006" key="4">
    <source>
        <dbReference type="Google" id="ProtNLM"/>
    </source>
</evidence>
<evidence type="ECO:0000256" key="1">
    <source>
        <dbReference type="SAM" id="SignalP"/>
    </source>
</evidence>
<feature type="chain" id="PRO_5022007825" description="PEP-CTERM protein-sorting domain-containing protein" evidence="1">
    <location>
        <begin position="21"/>
        <end position="531"/>
    </location>
</feature>
<protein>
    <recommendedName>
        <fullName evidence="4">PEP-CTERM protein-sorting domain-containing protein</fullName>
    </recommendedName>
</protein>
<dbReference type="RefSeq" id="WP_145445526.1">
    <property type="nucleotide sequence ID" value="NZ_CP036280.1"/>
</dbReference>
<name>A0A518BWR3_9BACT</name>
<evidence type="ECO:0000313" key="3">
    <source>
        <dbReference type="Proteomes" id="UP000320386"/>
    </source>
</evidence>
<dbReference type="EMBL" id="CP036280">
    <property type="protein sequence ID" value="QDU71374.1"/>
    <property type="molecule type" value="Genomic_DNA"/>
</dbReference>
<dbReference type="AlphaFoldDB" id="A0A518BWR3"/>
<keyword evidence="1" id="KW-0732">Signal</keyword>
<dbReference type="Pfam" id="PF05787">
    <property type="entry name" value="PhoX"/>
    <property type="match status" value="1"/>
</dbReference>
<dbReference type="InterPro" id="IPR008557">
    <property type="entry name" value="PhoX"/>
</dbReference>
<feature type="signal peptide" evidence="1">
    <location>
        <begin position="1"/>
        <end position="20"/>
    </location>
</feature>
<sequence length="531" mass="56643" precursor="true">MTRFTTASLAAALLAAPAFAQTSVPAMMTGLNGAVVSPVITVGEFYPDVNNAGSQYQFKGIPDGMGAIELDPNTVRLYVNHEFSSGGGSYNLANGYTIPEGARVSYFDIDKASRQVIGGGQAYDKVVDAAGNMIEAGNPLLWDYFARFCSANMHGTAEGFDRNIFFMGEEVGNGGRQYAIDTTTNTAYELGDWGKAAWESVTVVPTVGTAHENKSVFIIGDDRGGAPLLLYVGEKNTSSSDFLERNGLTGGQLYAWKGENNEVGPVDFKGTGNSLNGTFFPVDVSGSDPFGYATQAEQDARTIGQGAFQFSRPEDVHYDPISFNEGKVVMASTGRNIPGVSDDLWGTTYQITVDLDSLDTTPAAEVLILEDTNEADKQDFGIRSPDNLTWATDGLIYIQEDRSIGGFGAASGRDASIWRLDPETGDRQLVTEMETFVYEGMVDDGDLNVLGDWESSGIIDVSALFGEDPGSLLMANVQAHSLDPDPAFPDFADTVQGGQIIFIDTANMSPIPEPASAALLGLAGIALTRRH</sequence>
<evidence type="ECO:0000313" key="2">
    <source>
        <dbReference type="EMBL" id="QDU71374.1"/>
    </source>
</evidence>